<evidence type="ECO:0000313" key="8">
    <source>
        <dbReference type="EMBL" id="TYS65090.1"/>
    </source>
</evidence>
<evidence type="ECO:0000256" key="1">
    <source>
        <dbReference type="ARBA" id="ARBA00005010"/>
    </source>
</evidence>
<evidence type="ECO:0000256" key="5">
    <source>
        <dbReference type="ARBA" id="ARBA00023244"/>
    </source>
</evidence>
<dbReference type="AlphaFoldDB" id="A0A5D4SP85"/>
<dbReference type="Pfam" id="PF14824">
    <property type="entry name" value="Sirohm_synth_M"/>
    <property type="match status" value="1"/>
</dbReference>
<evidence type="ECO:0000256" key="6">
    <source>
        <dbReference type="ARBA" id="ARBA00047561"/>
    </source>
</evidence>
<accession>A0A5D4SP85</accession>
<dbReference type="RefSeq" id="WP_148949403.1">
    <property type="nucleotide sequence ID" value="NZ_VTES01000002.1"/>
</dbReference>
<name>A0A5D4SP85_9BACI</name>
<dbReference type="InterPro" id="IPR028281">
    <property type="entry name" value="Sirohaem_synthase_central"/>
</dbReference>
<dbReference type="GO" id="GO:0019354">
    <property type="term" value="P:siroheme biosynthetic process"/>
    <property type="evidence" value="ECO:0007669"/>
    <property type="project" value="UniProtKB-UniPathway"/>
</dbReference>
<protein>
    <recommendedName>
        <fullName evidence="2">precorrin-2 dehydrogenase</fullName>
        <ecNumber evidence="2">1.3.1.76</ecNumber>
    </recommendedName>
</protein>
<dbReference type="InterPro" id="IPR028161">
    <property type="entry name" value="Met8-like"/>
</dbReference>
<feature type="domain" description="Siroheme synthase central" evidence="7">
    <location>
        <begin position="116"/>
        <end position="141"/>
    </location>
</feature>
<evidence type="ECO:0000259" key="7">
    <source>
        <dbReference type="Pfam" id="PF14824"/>
    </source>
</evidence>
<dbReference type="UniPathway" id="UPA00262">
    <property type="reaction ID" value="UER00222"/>
</dbReference>
<dbReference type="GO" id="GO:0043115">
    <property type="term" value="F:precorrin-2 dehydrogenase activity"/>
    <property type="evidence" value="ECO:0007669"/>
    <property type="project" value="UniProtKB-EC"/>
</dbReference>
<dbReference type="SUPFAM" id="SSF75615">
    <property type="entry name" value="Siroheme synthase middle domains-like"/>
    <property type="match status" value="1"/>
</dbReference>
<dbReference type="Gene3D" id="3.40.50.720">
    <property type="entry name" value="NAD(P)-binding Rossmann-like Domain"/>
    <property type="match status" value="1"/>
</dbReference>
<reference evidence="8 9" key="1">
    <citation type="submission" date="2019-08" db="EMBL/GenBank/DDBJ databases">
        <title>Bacillus genomes from the desert of Cuatro Cienegas, Coahuila.</title>
        <authorList>
            <person name="Olmedo-Alvarez G."/>
        </authorList>
    </citation>
    <scope>NUCLEOTIDE SEQUENCE [LARGE SCALE GENOMIC DNA]</scope>
    <source>
        <strain evidence="8 9">CH37_1T</strain>
    </source>
</reference>
<dbReference type="Pfam" id="PF22440">
    <property type="entry name" value="SirC_C"/>
    <property type="match status" value="1"/>
</dbReference>
<dbReference type="Gene3D" id="1.10.8.610">
    <property type="entry name" value="SirC, precorrin-2 dehydrogenase, C-terminal helical domain-like"/>
    <property type="match status" value="1"/>
</dbReference>
<comment type="caution">
    <text evidence="8">The sequence shown here is derived from an EMBL/GenBank/DDBJ whole genome shotgun (WGS) entry which is preliminary data.</text>
</comment>
<dbReference type="Pfam" id="PF13241">
    <property type="entry name" value="NAD_binding_7"/>
    <property type="match status" value="1"/>
</dbReference>
<dbReference type="InterPro" id="IPR042518">
    <property type="entry name" value="SirC_C"/>
</dbReference>
<evidence type="ECO:0000256" key="2">
    <source>
        <dbReference type="ARBA" id="ARBA00012400"/>
    </source>
</evidence>
<dbReference type="EC" id="1.3.1.76" evidence="2"/>
<evidence type="ECO:0000256" key="4">
    <source>
        <dbReference type="ARBA" id="ARBA00023027"/>
    </source>
</evidence>
<dbReference type="InterPro" id="IPR006367">
    <property type="entry name" value="Sirohaem_synthase_N"/>
</dbReference>
<evidence type="ECO:0000256" key="3">
    <source>
        <dbReference type="ARBA" id="ARBA00023002"/>
    </source>
</evidence>
<dbReference type="NCBIfam" id="TIGR01470">
    <property type="entry name" value="cysG_Nterm"/>
    <property type="match status" value="1"/>
</dbReference>
<dbReference type="SUPFAM" id="SSF51735">
    <property type="entry name" value="NAD(P)-binding Rossmann-fold domains"/>
    <property type="match status" value="1"/>
</dbReference>
<comment type="pathway">
    <text evidence="1">Porphyrin-containing compound metabolism; siroheme biosynthesis; sirohydrochlorin from precorrin-2: step 1/1.</text>
</comment>
<evidence type="ECO:0000313" key="9">
    <source>
        <dbReference type="Proteomes" id="UP000323732"/>
    </source>
</evidence>
<gene>
    <name evidence="8" type="ORF">FZD47_07020</name>
</gene>
<comment type="catalytic activity">
    <reaction evidence="6">
        <text>precorrin-2 + NAD(+) = sirohydrochlorin + NADH + 2 H(+)</text>
        <dbReference type="Rhea" id="RHEA:15613"/>
        <dbReference type="ChEBI" id="CHEBI:15378"/>
        <dbReference type="ChEBI" id="CHEBI:57540"/>
        <dbReference type="ChEBI" id="CHEBI:57945"/>
        <dbReference type="ChEBI" id="CHEBI:58351"/>
        <dbReference type="ChEBI" id="CHEBI:58827"/>
        <dbReference type="EC" id="1.3.1.76"/>
    </reaction>
</comment>
<proteinExistence type="predicted"/>
<keyword evidence="4" id="KW-0520">NAD</keyword>
<dbReference type="PANTHER" id="PTHR35330:SF1">
    <property type="entry name" value="SIROHEME BIOSYNTHESIS PROTEIN MET8"/>
    <property type="match status" value="1"/>
</dbReference>
<dbReference type="InterPro" id="IPR036291">
    <property type="entry name" value="NAD(P)-bd_dom_sf"/>
</dbReference>
<dbReference type="Proteomes" id="UP000323732">
    <property type="component" value="Unassembled WGS sequence"/>
</dbReference>
<dbReference type="EMBL" id="VTES01000002">
    <property type="protein sequence ID" value="TYS65090.1"/>
    <property type="molecule type" value="Genomic_DNA"/>
</dbReference>
<sequence>MQPLFIDLRGKKVVIAGGGRIAARKARVLEEEGADITFIAPAFSEEALLIAESKGYGLIERKAAAADFTDAFLAILATNDRSANDELQKALPANQLVCVVDEFETGNVTFPARVRRGGLQIAVTSGGTSPKLTRKLKKELEVLFDETWSVYTEFLGNCRLAIKRLDLPAEEKDRLLWSLLEDEYRLSESKQEEKAEEIRRMAESVREDSEAVW</sequence>
<keyword evidence="5" id="KW-0627">Porphyrin biosynthesis</keyword>
<dbReference type="PANTHER" id="PTHR35330">
    <property type="entry name" value="SIROHEME BIOSYNTHESIS PROTEIN MET8"/>
    <property type="match status" value="1"/>
</dbReference>
<dbReference type="GO" id="GO:0004325">
    <property type="term" value="F:ferrochelatase activity"/>
    <property type="evidence" value="ECO:0007669"/>
    <property type="project" value="InterPro"/>
</dbReference>
<keyword evidence="3" id="KW-0560">Oxidoreductase</keyword>
<organism evidence="8 9">
    <name type="scientific">Bacillus infantis</name>
    <dbReference type="NCBI Taxonomy" id="324767"/>
    <lineage>
        <taxon>Bacteria</taxon>
        <taxon>Bacillati</taxon>
        <taxon>Bacillota</taxon>
        <taxon>Bacilli</taxon>
        <taxon>Bacillales</taxon>
        <taxon>Bacillaceae</taxon>
        <taxon>Bacillus</taxon>
    </lineage>
</organism>